<sequence>MSKYSSQLMTDYEQIAQSPIEEAYSLPFAVYKDKDTYDLEMEKIFKSEWVFIVSEQELNQIGDYFAFTIAGEPIVIIRGQDGTVRALSNLCRHRGTMLLDDGFGNIEKSIVCPYHAWTYSDDGAFKGAPFTGSVNVDKQSHCLLQFHLESWHGMLFIHLGEPTSSLKNRLDGIDDYLRHFELPKFNYGYRSDKSEQWDANWKLAMENAMESYHLFKVHKATLETVTPTRQAFDIAGYSEWTLTGGAMKDTSSTLTKWFRGSYPKVFDNYVLISIPPAFVGILTSESLSWVQVLPLDSERCIVRSAGISNVKVSAEDKAEKAFVDAFFAEDKEICERVQLGMGSTLARGGKLVTMEKVVADFHQFLGSRLFNTPVSEFYQAPKAQLFLSESGSDE</sequence>
<dbReference type="InterPro" id="IPR001663">
    <property type="entry name" value="Rng_hydr_dOase-A"/>
</dbReference>
<dbReference type="SUPFAM" id="SSF55961">
    <property type="entry name" value="Bet v1-like"/>
    <property type="match status" value="1"/>
</dbReference>
<dbReference type="PROSITE" id="PS51296">
    <property type="entry name" value="RIESKE"/>
    <property type="match status" value="1"/>
</dbReference>
<evidence type="ECO:0000256" key="4">
    <source>
        <dbReference type="ARBA" id="ARBA00023002"/>
    </source>
</evidence>
<dbReference type="InterPro" id="IPR017941">
    <property type="entry name" value="Rieske_2Fe-2S"/>
</dbReference>
<evidence type="ECO:0000313" key="9">
    <source>
        <dbReference type="Proteomes" id="UP000076643"/>
    </source>
</evidence>
<evidence type="ECO:0000256" key="6">
    <source>
        <dbReference type="ARBA" id="ARBA00023014"/>
    </source>
</evidence>
<evidence type="ECO:0000256" key="5">
    <source>
        <dbReference type="ARBA" id="ARBA00023004"/>
    </source>
</evidence>
<dbReference type="PRINTS" id="PR00090">
    <property type="entry name" value="RNGDIOXGNASE"/>
</dbReference>
<comment type="caution">
    <text evidence="8">The sequence shown here is derived from an EMBL/GenBank/DDBJ whole genome shotgun (WGS) entry which is preliminary data.</text>
</comment>
<dbReference type="PANTHER" id="PTHR43756:SF5">
    <property type="entry name" value="CHOLINE MONOOXYGENASE, CHLOROPLASTIC"/>
    <property type="match status" value="1"/>
</dbReference>
<reference evidence="8 9" key="1">
    <citation type="submission" date="2013-07" db="EMBL/GenBank/DDBJ databases">
        <title>Comparative Genomic and Metabolomic Analysis of Twelve Strains of Pseudoalteromonas luteoviolacea.</title>
        <authorList>
            <person name="Vynne N.G."/>
            <person name="Mansson M."/>
            <person name="Gram L."/>
        </authorList>
    </citation>
    <scope>NUCLEOTIDE SEQUENCE [LARGE SCALE GENOMIC DNA]</scope>
    <source>
        <strain evidence="8 9">DSM 6061</strain>
    </source>
</reference>
<dbReference type="InterPro" id="IPR015879">
    <property type="entry name" value="Ring_hydroxy_dOase_asu_C_dom"/>
</dbReference>
<evidence type="ECO:0000256" key="3">
    <source>
        <dbReference type="ARBA" id="ARBA00022723"/>
    </source>
</evidence>
<dbReference type="RefSeq" id="WP_063365475.1">
    <property type="nucleotide sequence ID" value="NZ_AQHB01000049.1"/>
</dbReference>
<evidence type="ECO:0000256" key="2">
    <source>
        <dbReference type="ARBA" id="ARBA00022714"/>
    </source>
</evidence>
<dbReference type="GO" id="GO:0051537">
    <property type="term" value="F:2 iron, 2 sulfur cluster binding"/>
    <property type="evidence" value="ECO:0007669"/>
    <property type="project" value="UniProtKB-KW"/>
</dbReference>
<keyword evidence="2" id="KW-0001">2Fe-2S</keyword>
<keyword evidence="9" id="KW-1185">Reference proteome</keyword>
<accession>A0A166WA36</accession>
<evidence type="ECO:0000256" key="1">
    <source>
        <dbReference type="ARBA" id="ARBA00001962"/>
    </source>
</evidence>
<dbReference type="PANTHER" id="PTHR43756">
    <property type="entry name" value="CHOLINE MONOOXYGENASE, CHLOROPLASTIC"/>
    <property type="match status" value="1"/>
</dbReference>
<dbReference type="Pfam" id="PF00355">
    <property type="entry name" value="Rieske"/>
    <property type="match status" value="1"/>
</dbReference>
<dbReference type="SUPFAM" id="SSF50022">
    <property type="entry name" value="ISP domain"/>
    <property type="match status" value="1"/>
</dbReference>
<evidence type="ECO:0000313" key="8">
    <source>
        <dbReference type="EMBL" id="KZN36657.1"/>
    </source>
</evidence>
<dbReference type="AlphaFoldDB" id="A0A166WA36"/>
<protein>
    <recommendedName>
        <fullName evidence="7">Rieske domain-containing protein</fullName>
    </recommendedName>
</protein>
<feature type="domain" description="Rieske" evidence="7">
    <location>
        <begin position="49"/>
        <end position="157"/>
    </location>
</feature>
<dbReference type="PATRIC" id="fig|1365250.3.peg.3038"/>
<evidence type="ECO:0000259" key="7">
    <source>
        <dbReference type="PROSITE" id="PS51296"/>
    </source>
</evidence>
<name>A0A166WA36_9GAMM</name>
<keyword evidence="4" id="KW-0560">Oxidoreductase</keyword>
<dbReference type="CDD" id="cd03469">
    <property type="entry name" value="Rieske_RO_Alpha_N"/>
    <property type="match status" value="1"/>
</dbReference>
<dbReference type="Gene3D" id="3.90.380.10">
    <property type="entry name" value="Naphthalene 1,2-dioxygenase Alpha Subunit, Chain A, domain 1"/>
    <property type="match status" value="1"/>
</dbReference>
<dbReference type="EMBL" id="AUYB01000106">
    <property type="protein sequence ID" value="KZN36657.1"/>
    <property type="molecule type" value="Genomic_DNA"/>
</dbReference>
<proteinExistence type="predicted"/>
<gene>
    <name evidence="8" type="ORF">N475_17175</name>
</gene>
<keyword evidence="5" id="KW-0408">Iron</keyword>
<dbReference type="InterPro" id="IPR036922">
    <property type="entry name" value="Rieske_2Fe-2S_sf"/>
</dbReference>
<comment type="cofactor">
    <cofactor evidence="1">
        <name>Fe cation</name>
        <dbReference type="ChEBI" id="CHEBI:24875"/>
    </cofactor>
</comment>
<keyword evidence="6" id="KW-0411">Iron-sulfur</keyword>
<keyword evidence="3" id="KW-0479">Metal-binding</keyword>
<organism evidence="8 9">
    <name type="scientific">Pseudoalteromonas luteoviolacea DSM 6061</name>
    <dbReference type="NCBI Taxonomy" id="1365250"/>
    <lineage>
        <taxon>Bacteria</taxon>
        <taxon>Pseudomonadati</taxon>
        <taxon>Pseudomonadota</taxon>
        <taxon>Gammaproteobacteria</taxon>
        <taxon>Alteromonadales</taxon>
        <taxon>Pseudoalteromonadaceae</taxon>
        <taxon>Pseudoalteromonas</taxon>
    </lineage>
</organism>
<dbReference type="GO" id="GO:0005506">
    <property type="term" value="F:iron ion binding"/>
    <property type="evidence" value="ECO:0007669"/>
    <property type="project" value="InterPro"/>
</dbReference>
<dbReference type="Proteomes" id="UP000076643">
    <property type="component" value="Unassembled WGS sequence"/>
</dbReference>
<dbReference type="Gene3D" id="2.102.10.10">
    <property type="entry name" value="Rieske [2Fe-2S] iron-sulphur domain"/>
    <property type="match status" value="1"/>
</dbReference>
<dbReference type="Pfam" id="PF00848">
    <property type="entry name" value="Ring_hydroxyl_A"/>
    <property type="match status" value="1"/>
</dbReference>
<dbReference type="GO" id="GO:0016491">
    <property type="term" value="F:oxidoreductase activity"/>
    <property type="evidence" value="ECO:0007669"/>
    <property type="project" value="UniProtKB-KW"/>
</dbReference>